<dbReference type="PANTHER" id="PTHR33384">
    <property type="entry name" value="EXPRESSED PROTEIN"/>
    <property type="match status" value="1"/>
</dbReference>
<proteinExistence type="predicted"/>
<gene>
    <name evidence="1" type="ORF">K2173_028244</name>
</gene>
<reference evidence="1 2" key="1">
    <citation type="submission" date="2021-09" db="EMBL/GenBank/DDBJ databases">
        <title>Genomic insights and catalytic innovation underlie evolution of tropane alkaloids biosynthesis.</title>
        <authorList>
            <person name="Wang Y.-J."/>
            <person name="Tian T."/>
            <person name="Huang J.-P."/>
            <person name="Huang S.-X."/>
        </authorList>
    </citation>
    <scope>NUCLEOTIDE SEQUENCE [LARGE SCALE GENOMIC DNA]</scope>
    <source>
        <strain evidence="1">KIB-2018</strain>
        <tissue evidence="1">Leaf</tissue>
    </source>
</reference>
<sequence length="178" mass="19331">MNRWGYQQKSSVAACEEGRIGMVLMEESVVCPKPRRLSVLNSSLNDHNRSRRLSLNYQSVMGDSRAGSELLDMILNKGDYSVERSSTQVALSPPFYCGSPPSRATNPVTQDTQFGNEKVTTTTFAAAPSLPSFSASKGSPGDGSCVRMNFGHTQAAVRIEGFDCLSRDQRNRSISAVA</sequence>
<evidence type="ECO:0000313" key="1">
    <source>
        <dbReference type="EMBL" id="KAJ8773067.1"/>
    </source>
</evidence>
<dbReference type="EMBL" id="JAIWQS010000002">
    <property type="protein sequence ID" value="KAJ8773067.1"/>
    <property type="molecule type" value="Genomic_DNA"/>
</dbReference>
<keyword evidence="2" id="KW-1185">Reference proteome</keyword>
<protein>
    <submittedName>
        <fullName evidence="1">Uncharacterized protein</fullName>
    </submittedName>
</protein>
<dbReference type="PANTHER" id="PTHR33384:SF22">
    <property type="match status" value="1"/>
</dbReference>
<evidence type="ECO:0000313" key="2">
    <source>
        <dbReference type="Proteomes" id="UP001159364"/>
    </source>
</evidence>
<accession>A0AAV8U1A5</accession>
<organism evidence="1 2">
    <name type="scientific">Erythroxylum novogranatense</name>
    <dbReference type="NCBI Taxonomy" id="1862640"/>
    <lineage>
        <taxon>Eukaryota</taxon>
        <taxon>Viridiplantae</taxon>
        <taxon>Streptophyta</taxon>
        <taxon>Embryophyta</taxon>
        <taxon>Tracheophyta</taxon>
        <taxon>Spermatophyta</taxon>
        <taxon>Magnoliopsida</taxon>
        <taxon>eudicotyledons</taxon>
        <taxon>Gunneridae</taxon>
        <taxon>Pentapetalae</taxon>
        <taxon>rosids</taxon>
        <taxon>fabids</taxon>
        <taxon>Malpighiales</taxon>
        <taxon>Erythroxylaceae</taxon>
        <taxon>Erythroxylum</taxon>
    </lineage>
</organism>
<comment type="caution">
    <text evidence="1">The sequence shown here is derived from an EMBL/GenBank/DDBJ whole genome shotgun (WGS) entry which is preliminary data.</text>
</comment>
<dbReference type="Proteomes" id="UP001159364">
    <property type="component" value="Linkage Group LG02"/>
</dbReference>
<dbReference type="AlphaFoldDB" id="A0AAV8U1A5"/>
<name>A0AAV8U1A5_9ROSI</name>